<name>A0A0M9A3X7_9HYME</name>
<sequence>MKGLQEHDTIYTRRTKMSIRNIRSEPIAAGLETYTRDAAMYVMTMPYLAYLQVTIPYLCESILANDQSETTNGKGQLFMGTKN</sequence>
<dbReference type="EMBL" id="KQ435742">
    <property type="protein sequence ID" value="KOX76730.1"/>
    <property type="molecule type" value="Genomic_DNA"/>
</dbReference>
<evidence type="ECO:0000313" key="1">
    <source>
        <dbReference type="EMBL" id="KOX76730.1"/>
    </source>
</evidence>
<organism evidence="1 2">
    <name type="scientific">Melipona quadrifasciata</name>
    <dbReference type="NCBI Taxonomy" id="166423"/>
    <lineage>
        <taxon>Eukaryota</taxon>
        <taxon>Metazoa</taxon>
        <taxon>Ecdysozoa</taxon>
        <taxon>Arthropoda</taxon>
        <taxon>Hexapoda</taxon>
        <taxon>Insecta</taxon>
        <taxon>Pterygota</taxon>
        <taxon>Neoptera</taxon>
        <taxon>Endopterygota</taxon>
        <taxon>Hymenoptera</taxon>
        <taxon>Apocrita</taxon>
        <taxon>Aculeata</taxon>
        <taxon>Apoidea</taxon>
        <taxon>Anthophila</taxon>
        <taxon>Apidae</taxon>
        <taxon>Melipona</taxon>
    </lineage>
</organism>
<dbReference type="AlphaFoldDB" id="A0A0M9A3X7"/>
<evidence type="ECO:0000313" key="2">
    <source>
        <dbReference type="Proteomes" id="UP000053105"/>
    </source>
</evidence>
<protein>
    <submittedName>
        <fullName evidence="1">Uncharacterized protein</fullName>
    </submittedName>
</protein>
<reference evidence="1 2" key="1">
    <citation type="submission" date="2015-07" db="EMBL/GenBank/DDBJ databases">
        <title>The genome of Melipona quadrifasciata.</title>
        <authorList>
            <person name="Pan H."/>
            <person name="Kapheim K."/>
        </authorList>
    </citation>
    <scope>NUCLEOTIDE SEQUENCE [LARGE SCALE GENOMIC DNA]</scope>
    <source>
        <strain evidence="1">0111107301</strain>
        <tissue evidence="1">Whole body</tissue>
    </source>
</reference>
<proteinExistence type="predicted"/>
<keyword evidence="2" id="KW-1185">Reference proteome</keyword>
<dbReference type="Proteomes" id="UP000053105">
    <property type="component" value="Unassembled WGS sequence"/>
</dbReference>
<accession>A0A0M9A3X7</accession>
<gene>
    <name evidence="1" type="ORF">WN51_11087</name>
</gene>